<feature type="coiled-coil region" evidence="1">
    <location>
        <begin position="206"/>
        <end position="233"/>
    </location>
</feature>
<feature type="region of interest" description="Disordered" evidence="2">
    <location>
        <begin position="1"/>
        <end position="43"/>
    </location>
</feature>
<evidence type="ECO:0000256" key="2">
    <source>
        <dbReference type="SAM" id="MobiDB-lite"/>
    </source>
</evidence>
<reference evidence="3" key="1">
    <citation type="journal article" date="2022" name="Int. J. Mol. Sci.">
        <title>Draft Genome of Tanacetum Coccineum: Genomic Comparison of Closely Related Tanacetum-Family Plants.</title>
        <authorList>
            <person name="Yamashiro T."/>
            <person name="Shiraishi A."/>
            <person name="Nakayama K."/>
            <person name="Satake H."/>
        </authorList>
    </citation>
    <scope>NUCLEOTIDE SEQUENCE</scope>
</reference>
<proteinExistence type="predicted"/>
<evidence type="ECO:0000313" key="4">
    <source>
        <dbReference type="Proteomes" id="UP001151760"/>
    </source>
</evidence>
<evidence type="ECO:0000313" key="3">
    <source>
        <dbReference type="EMBL" id="GJT56180.1"/>
    </source>
</evidence>
<feature type="compositionally biased region" description="Acidic residues" evidence="2">
    <location>
        <begin position="25"/>
        <end position="35"/>
    </location>
</feature>
<sequence>MAAVEVPQTLEYRGGQLNAAPVLEDFQDSPDDEEDTRSSHEYLNDLEEEYQVRALLAKSKRDCWSKTSVPSYQSPYQPKLLHSSEHKPEPRRTKDFEAKYNKVKAKLALLSSSASAPSSSSGKNKGLIAETYDWDKEEVSFDDNKVIEVKALMALTDEERVFVGKESANNGEWLKISIQKELNTCKEQLLVLKQAKLDLLTMQHVNTEILKENQNLRNELKELTSITEAWLNNSNKVNQCIGEPIPTQKRKILGIDQLIEDTSSFGPKDPVFVNSSADNSKVSITGSNKPKLSETEDSTLLNHDTGKVPSNEPQRNTTNHSAIVSDSLATDYDSANESLVSSTPFL</sequence>
<accession>A0ABQ5EYZ6</accession>
<dbReference type="EMBL" id="BQNB010016822">
    <property type="protein sequence ID" value="GJT56180.1"/>
    <property type="molecule type" value="Genomic_DNA"/>
</dbReference>
<comment type="caution">
    <text evidence="3">The sequence shown here is derived from an EMBL/GenBank/DDBJ whole genome shotgun (WGS) entry which is preliminary data.</text>
</comment>
<protein>
    <submittedName>
        <fullName evidence="3">Uncharacterized protein</fullName>
    </submittedName>
</protein>
<feature type="compositionally biased region" description="Polar residues" evidence="2">
    <location>
        <begin position="65"/>
        <end position="76"/>
    </location>
</feature>
<evidence type="ECO:0000256" key="1">
    <source>
        <dbReference type="SAM" id="Coils"/>
    </source>
</evidence>
<name>A0ABQ5EYZ6_9ASTR</name>
<feature type="region of interest" description="Disordered" evidence="2">
    <location>
        <begin position="269"/>
        <end position="319"/>
    </location>
</feature>
<organism evidence="3 4">
    <name type="scientific">Tanacetum coccineum</name>
    <dbReference type="NCBI Taxonomy" id="301880"/>
    <lineage>
        <taxon>Eukaryota</taxon>
        <taxon>Viridiplantae</taxon>
        <taxon>Streptophyta</taxon>
        <taxon>Embryophyta</taxon>
        <taxon>Tracheophyta</taxon>
        <taxon>Spermatophyta</taxon>
        <taxon>Magnoliopsida</taxon>
        <taxon>eudicotyledons</taxon>
        <taxon>Gunneridae</taxon>
        <taxon>Pentapetalae</taxon>
        <taxon>asterids</taxon>
        <taxon>campanulids</taxon>
        <taxon>Asterales</taxon>
        <taxon>Asteraceae</taxon>
        <taxon>Asteroideae</taxon>
        <taxon>Anthemideae</taxon>
        <taxon>Anthemidinae</taxon>
        <taxon>Tanacetum</taxon>
    </lineage>
</organism>
<feature type="region of interest" description="Disordered" evidence="2">
    <location>
        <begin position="61"/>
        <end position="93"/>
    </location>
</feature>
<gene>
    <name evidence="3" type="ORF">Tco_0991234</name>
</gene>
<keyword evidence="1" id="KW-0175">Coiled coil</keyword>
<feature type="compositionally biased region" description="Polar residues" evidence="2">
    <location>
        <begin position="273"/>
        <end position="290"/>
    </location>
</feature>
<feature type="non-terminal residue" evidence="3">
    <location>
        <position position="346"/>
    </location>
</feature>
<dbReference type="Proteomes" id="UP001151760">
    <property type="component" value="Unassembled WGS sequence"/>
</dbReference>
<keyword evidence="4" id="KW-1185">Reference proteome</keyword>
<reference evidence="3" key="2">
    <citation type="submission" date="2022-01" db="EMBL/GenBank/DDBJ databases">
        <authorList>
            <person name="Yamashiro T."/>
            <person name="Shiraishi A."/>
            <person name="Satake H."/>
            <person name="Nakayama K."/>
        </authorList>
    </citation>
    <scope>NUCLEOTIDE SEQUENCE</scope>
</reference>
<feature type="compositionally biased region" description="Basic and acidic residues" evidence="2">
    <location>
        <begin position="82"/>
        <end position="93"/>
    </location>
</feature>